<dbReference type="NCBIfam" id="NF006699">
    <property type="entry name" value="PRK09245.1"/>
    <property type="match status" value="1"/>
</dbReference>
<proteinExistence type="inferred from homology"/>
<sequence>MSEAVLYDEVDGVVTLTLNEPETRNAISPAIVDALVGHVERINTDMSVRCVIVTGAGDGFSSGGNVKQMRDREGMFGNEPVQIRRGYWYGIQRIPMAMYSLEVPAIAAVNGAAVGAGCDLSLMCDIRLANTKAVFAESFMRVGLVSGDGGAWFLPRVVGYSRAAEMTFTGDFVKAEEAERIGLVSRIVPDDQLMDEARKLARRIAANPPHSLRLNKRLLRDSQGVPLPTALEMASCMQALVQSTEDQHEAVSAFLDKRAPEFKGR</sequence>
<dbReference type="AlphaFoldDB" id="A0A162JPR3"/>
<organism evidence="5 6">
    <name type="scientific">Tistrella mobilis</name>
    <dbReference type="NCBI Taxonomy" id="171437"/>
    <lineage>
        <taxon>Bacteria</taxon>
        <taxon>Pseudomonadati</taxon>
        <taxon>Pseudomonadota</taxon>
        <taxon>Alphaproteobacteria</taxon>
        <taxon>Geminicoccales</taxon>
        <taxon>Geminicoccaceae</taxon>
        <taxon>Tistrella</taxon>
    </lineage>
</organism>
<dbReference type="SUPFAM" id="SSF52096">
    <property type="entry name" value="ClpP/crotonase"/>
    <property type="match status" value="1"/>
</dbReference>
<dbReference type="Pfam" id="PF00378">
    <property type="entry name" value="ECH_1"/>
    <property type="match status" value="1"/>
</dbReference>
<dbReference type="Proteomes" id="UP000257706">
    <property type="component" value="Unassembled WGS sequence"/>
</dbReference>
<dbReference type="GO" id="GO:0006635">
    <property type="term" value="P:fatty acid beta-oxidation"/>
    <property type="evidence" value="ECO:0007669"/>
    <property type="project" value="TreeGrafter"/>
</dbReference>
<keyword evidence="2 4" id="KW-0456">Lyase</keyword>
<dbReference type="GO" id="GO:0004300">
    <property type="term" value="F:enoyl-CoA hydratase activity"/>
    <property type="evidence" value="ECO:0007669"/>
    <property type="project" value="UniProtKB-EC"/>
</dbReference>
<evidence type="ECO:0000313" key="5">
    <source>
        <dbReference type="EMBL" id="KYO49609.1"/>
    </source>
</evidence>
<evidence type="ECO:0000256" key="2">
    <source>
        <dbReference type="ARBA" id="ARBA00023239"/>
    </source>
</evidence>
<dbReference type="InterPro" id="IPR029045">
    <property type="entry name" value="ClpP/crotonase-like_dom_sf"/>
</dbReference>
<dbReference type="InterPro" id="IPR014748">
    <property type="entry name" value="Enoyl-CoA_hydra_C"/>
</dbReference>
<dbReference type="CDD" id="cd06558">
    <property type="entry name" value="crotonase-like"/>
    <property type="match status" value="1"/>
</dbReference>
<comment type="caution">
    <text evidence="5">The sequence shown here is derived from an EMBL/GenBank/DDBJ whole genome shotgun (WGS) entry which is preliminary data.</text>
</comment>
<evidence type="ECO:0000256" key="3">
    <source>
        <dbReference type="RuleBase" id="RU003707"/>
    </source>
</evidence>
<protein>
    <submittedName>
        <fullName evidence="5">Enoyl-CoA hydratase</fullName>
        <ecNumber evidence="4">4.2.1.17</ecNumber>
    </submittedName>
</protein>
<dbReference type="PANTHER" id="PTHR11941">
    <property type="entry name" value="ENOYL-COA HYDRATASE-RELATED"/>
    <property type="match status" value="1"/>
</dbReference>
<dbReference type="Gene3D" id="1.10.12.10">
    <property type="entry name" value="Lyase 2-enoyl-coa Hydratase, Chain A, domain 2"/>
    <property type="match status" value="1"/>
</dbReference>
<dbReference type="InterPro" id="IPR001753">
    <property type="entry name" value="Enoyl-CoA_hydra/iso"/>
</dbReference>
<dbReference type="Gene3D" id="3.90.226.10">
    <property type="entry name" value="2-enoyl-CoA Hydratase, Chain A, domain 1"/>
    <property type="match status" value="1"/>
</dbReference>
<dbReference type="PANTHER" id="PTHR11941:SF54">
    <property type="entry name" value="ENOYL-COA HYDRATASE, MITOCHONDRIAL"/>
    <property type="match status" value="1"/>
</dbReference>
<dbReference type="EMBL" id="DMAI01000355">
    <property type="protein sequence ID" value="HAE50006.1"/>
    <property type="molecule type" value="Genomic_DNA"/>
</dbReference>
<evidence type="ECO:0000313" key="6">
    <source>
        <dbReference type="Proteomes" id="UP000075787"/>
    </source>
</evidence>
<dbReference type="EC" id="4.2.1.17" evidence="4"/>
<gene>
    <name evidence="5" type="ORF">AUP44_16650</name>
    <name evidence="4" type="ORF">DCK97_21560</name>
</gene>
<dbReference type="PROSITE" id="PS00166">
    <property type="entry name" value="ENOYL_COA_HYDRATASE"/>
    <property type="match status" value="1"/>
</dbReference>
<dbReference type="InterPro" id="IPR018376">
    <property type="entry name" value="Enoyl-CoA_hyd/isom_CS"/>
</dbReference>
<evidence type="ECO:0000313" key="4">
    <source>
        <dbReference type="EMBL" id="HAE50006.1"/>
    </source>
</evidence>
<evidence type="ECO:0000313" key="7">
    <source>
        <dbReference type="Proteomes" id="UP000257706"/>
    </source>
</evidence>
<comment type="similarity">
    <text evidence="1 3">Belongs to the enoyl-CoA hydratase/isomerase family.</text>
</comment>
<dbReference type="GeneID" id="97239564"/>
<dbReference type="Proteomes" id="UP000075787">
    <property type="component" value="Unassembled WGS sequence"/>
</dbReference>
<dbReference type="OrthoDB" id="9781757at2"/>
<dbReference type="RefSeq" id="WP_062770074.1">
    <property type="nucleotide sequence ID" value="NZ_CP121024.1"/>
</dbReference>
<name>A0A162JPR3_9PROT</name>
<accession>A0A162JPR3</accession>
<reference evidence="4 7" key="2">
    <citation type="journal article" date="2018" name="Nat. Biotechnol.">
        <title>A standardized bacterial taxonomy based on genome phylogeny substantially revises the tree of life.</title>
        <authorList>
            <person name="Parks D.H."/>
            <person name="Chuvochina M."/>
            <person name="Waite D.W."/>
            <person name="Rinke C."/>
            <person name="Skarshewski A."/>
            <person name="Chaumeil P.A."/>
            <person name="Hugenholtz P."/>
        </authorList>
    </citation>
    <scope>NUCLEOTIDE SEQUENCE [LARGE SCALE GENOMIC DNA]</scope>
    <source>
        <strain evidence="4">UBA8739</strain>
    </source>
</reference>
<dbReference type="EMBL" id="LPZR01000224">
    <property type="protein sequence ID" value="KYO49609.1"/>
    <property type="molecule type" value="Genomic_DNA"/>
</dbReference>
<reference evidence="5 6" key="1">
    <citation type="submission" date="2015-12" db="EMBL/GenBank/DDBJ databases">
        <title>Genome sequence of Tistrella mobilis MCCC 1A02139.</title>
        <authorList>
            <person name="Lu L."/>
            <person name="Lai Q."/>
            <person name="Shao Z."/>
            <person name="Qian P."/>
        </authorList>
    </citation>
    <scope>NUCLEOTIDE SEQUENCE [LARGE SCALE GENOMIC DNA]</scope>
    <source>
        <strain evidence="5 6">MCCC 1A02139</strain>
    </source>
</reference>
<evidence type="ECO:0000256" key="1">
    <source>
        <dbReference type="ARBA" id="ARBA00005254"/>
    </source>
</evidence>